<dbReference type="InterPro" id="IPR050767">
    <property type="entry name" value="Sel1_AlgK"/>
</dbReference>
<dbReference type="Pfam" id="PF08238">
    <property type="entry name" value="Sel1"/>
    <property type="match status" value="2"/>
</dbReference>
<name>K0T635_THAOC</name>
<sequence length="474" mass="51705">MFCARASARLRPAPHTQYSLGGAGPNLTEVLGRVGHAGEWSLSRRRRASPRPKSAVVSVADAAAAPPMTGRCGVDLRLGGSFWSSGDCPFQRGSGWRKEETLEATKLIQADLLGKDVRPLEGLHILGSHLDYLDLAMPLDFHRGLRVPSRPDLRLCLLSRARTDTSYVSDGARLHSQRLLARPRRLRSSALSVPHTPLGALPGRLAPLQAMLSENLGTKKGEPTRRGVLNEASIGFNSDIKNEKREAERRRGPGEKSSDAGMSDAAAAPAGSADEESSAARNLHQQLMESGHERPEGERTPLPTDDASKLAMVQKRVSKGDADAIYMLGCKYRNGQLGLAKDVPRAIKLWTGAAELGSLDAYHQLGVVYYNGDVVEEDKPRGIQHFQQAAMKGDVGSRHNLGANEYENGNYQLAVQHWMISAKMGFEPSLNAIKDVFKKGHATKEQYADALLGYRDAVEEMKSPQREEDKRLGI</sequence>
<evidence type="ECO:0000256" key="1">
    <source>
        <dbReference type="ARBA" id="ARBA00038101"/>
    </source>
</evidence>
<gene>
    <name evidence="3" type="ORF">THAOC_13199</name>
</gene>
<dbReference type="EMBL" id="AGNL01015386">
    <property type="protein sequence ID" value="EJK65902.1"/>
    <property type="molecule type" value="Genomic_DNA"/>
</dbReference>
<reference evidence="3 4" key="1">
    <citation type="journal article" date="2012" name="Genome Biol.">
        <title>Genome and low-iron response of an oceanic diatom adapted to chronic iron limitation.</title>
        <authorList>
            <person name="Lommer M."/>
            <person name="Specht M."/>
            <person name="Roy A.S."/>
            <person name="Kraemer L."/>
            <person name="Andreson R."/>
            <person name="Gutowska M.A."/>
            <person name="Wolf J."/>
            <person name="Bergner S.V."/>
            <person name="Schilhabel M.B."/>
            <person name="Klostermeier U.C."/>
            <person name="Beiko R.G."/>
            <person name="Rosenstiel P."/>
            <person name="Hippler M."/>
            <person name="Laroche J."/>
        </authorList>
    </citation>
    <scope>NUCLEOTIDE SEQUENCE [LARGE SCALE GENOMIC DNA]</scope>
    <source>
        <strain evidence="3 4">CCMP1005</strain>
    </source>
</reference>
<evidence type="ECO:0000256" key="2">
    <source>
        <dbReference type="SAM" id="MobiDB-lite"/>
    </source>
</evidence>
<feature type="region of interest" description="Disordered" evidence="2">
    <location>
        <begin position="215"/>
        <end position="281"/>
    </location>
</feature>
<dbReference type="PANTHER" id="PTHR11102">
    <property type="entry name" value="SEL-1-LIKE PROTEIN"/>
    <property type="match status" value="1"/>
</dbReference>
<feature type="compositionally biased region" description="Basic and acidic residues" evidence="2">
    <location>
        <begin position="240"/>
        <end position="258"/>
    </location>
</feature>
<dbReference type="SUPFAM" id="SSF81901">
    <property type="entry name" value="HCP-like"/>
    <property type="match status" value="1"/>
</dbReference>
<dbReference type="AlphaFoldDB" id="K0T635"/>
<proteinExistence type="inferred from homology"/>
<accession>K0T635</accession>
<dbReference type="InterPro" id="IPR006597">
    <property type="entry name" value="Sel1-like"/>
</dbReference>
<feature type="compositionally biased region" description="Low complexity" evidence="2">
    <location>
        <begin position="259"/>
        <end position="272"/>
    </location>
</feature>
<dbReference type="SMART" id="SM00671">
    <property type="entry name" value="SEL1"/>
    <property type="match status" value="2"/>
</dbReference>
<evidence type="ECO:0000313" key="3">
    <source>
        <dbReference type="EMBL" id="EJK65902.1"/>
    </source>
</evidence>
<evidence type="ECO:0000313" key="4">
    <source>
        <dbReference type="Proteomes" id="UP000266841"/>
    </source>
</evidence>
<organism evidence="3 4">
    <name type="scientific">Thalassiosira oceanica</name>
    <name type="common">Marine diatom</name>
    <dbReference type="NCBI Taxonomy" id="159749"/>
    <lineage>
        <taxon>Eukaryota</taxon>
        <taxon>Sar</taxon>
        <taxon>Stramenopiles</taxon>
        <taxon>Ochrophyta</taxon>
        <taxon>Bacillariophyta</taxon>
        <taxon>Coscinodiscophyceae</taxon>
        <taxon>Thalassiosirophycidae</taxon>
        <taxon>Thalassiosirales</taxon>
        <taxon>Thalassiosiraceae</taxon>
        <taxon>Thalassiosira</taxon>
    </lineage>
</organism>
<dbReference type="Proteomes" id="UP000266841">
    <property type="component" value="Unassembled WGS sequence"/>
</dbReference>
<keyword evidence="4" id="KW-1185">Reference proteome</keyword>
<comment type="similarity">
    <text evidence="1">Belongs to the sel-1 family.</text>
</comment>
<dbReference type="Gene3D" id="1.25.40.10">
    <property type="entry name" value="Tetratricopeptide repeat domain"/>
    <property type="match status" value="1"/>
</dbReference>
<dbReference type="eggNOG" id="ENOG502SDB9">
    <property type="taxonomic scope" value="Eukaryota"/>
</dbReference>
<dbReference type="PANTHER" id="PTHR11102:SF160">
    <property type="entry name" value="ERAD-ASSOCIATED E3 UBIQUITIN-PROTEIN LIGASE COMPONENT HRD3"/>
    <property type="match status" value="1"/>
</dbReference>
<comment type="caution">
    <text evidence="3">The sequence shown here is derived from an EMBL/GenBank/DDBJ whole genome shotgun (WGS) entry which is preliminary data.</text>
</comment>
<protein>
    <submittedName>
        <fullName evidence="3">Uncharacterized protein</fullName>
    </submittedName>
</protein>
<dbReference type="InterPro" id="IPR011990">
    <property type="entry name" value="TPR-like_helical_dom_sf"/>
</dbReference>